<protein>
    <recommendedName>
        <fullName evidence="8">DNA gyrase subunit A</fullName>
        <ecNumber evidence="8">5.6.2.2</ecNumber>
    </recommendedName>
</protein>
<evidence type="ECO:0000313" key="13">
    <source>
        <dbReference type="EMBL" id="MFB9315393.1"/>
    </source>
</evidence>
<dbReference type="InterPro" id="IPR002205">
    <property type="entry name" value="Topo_IIA_dom_A"/>
</dbReference>
<feature type="region of interest" description="Disordered" evidence="11">
    <location>
        <begin position="869"/>
        <end position="889"/>
    </location>
</feature>
<feature type="coiled-coil region" evidence="10">
    <location>
        <begin position="446"/>
        <end position="473"/>
    </location>
</feature>
<dbReference type="Proteomes" id="UP001589750">
    <property type="component" value="Unassembled WGS sequence"/>
</dbReference>
<dbReference type="Gene3D" id="2.120.10.90">
    <property type="entry name" value="DNA gyrase/topoisomerase IV, subunit A, C-terminal"/>
    <property type="match status" value="1"/>
</dbReference>
<dbReference type="EMBL" id="JBHMDG010000034">
    <property type="protein sequence ID" value="MFB9315393.1"/>
    <property type="molecule type" value="Genomic_DNA"/>
</dbReference>
<evidence type="ECO:0000313" key="14">
    <source>
        <dbReference type="Proteomes" id="UP001589750"/>
    </source>
</evidence>
<proteinExistence type="inferred from homology"/>
<evidence type="ECO:0000256" key="8">
    <source>
        <dbReference type="HAMAP-Rule" id="MF_01897"/>
    </source>
</evidence>
<evidence type="ECO:0000256" key="9">
    <source>
        <dbReference type="PROSITE-ProRule" id="PRU01384"/>
    </source>
</evidence>
<dbReference type="InterPro" id="IPR005743">
    <property type="entry name" value="GyrA"/>
</dbReference>
<evidence type="ECO:0000256" key="1">
    <source>
        <dbReference type="ARBA" id="ARBA00000185"/>
    </source>
</evidence>
<dbReference type="NCBIfam" id="NF004044">
    <property type="entry name" value="PRK05561.1"/>
    <property type="match status" value="1"/>
</dbReference>
<dbReference type="CDD" id="cd00187">
    <property type="entry name" value="TOP4c"/>
    <property type="match status" value="1"/>
</dbReference>
<keyword evidence="8" id="KW-0963">Cytoplasm</keyword>
<comment type="function">
    <text evidence="8">A type II topoisomerase that negatively supercoils closed circular double-stranded (ds) DNA in an ATP-dependent manner to modulate DNA topology and maintain chromosomes in an underwound state. Negative supercoiling favors strand separation, and DNA replication, transcription, recombination and repair, all of which involve strand separation. Also able to catalyze the interconversion of other topological isomers of dsDNA rings, including catenanes and knotted rings. Type II topoisomerases break and join 2 DNA strands simultaneously in an ATP-dependent manner.</text>
</comment>
<dbReference type="GO" id="GO:0003918">
    <property type="term" value="F:DNA topoisomerase type II (double strand cut, ATP-hydrolyzing) activity"/>
    <property type="evidence" value="ECO:0007669"/>
    <property type="project" value="UniProtKB-EC"/>
</dbReference>
<dbReference type="NCBIfam" id="TIGR01063">
    <property type="entry name" value="gyrA"/>
    <property type="match status" value="1"/>
</dbReference>
<comment type="similarity">
    <text evidence="2 8">Belongs to the type II topoisomerase GyrA/ParC subunit family.</text>
</comment>
<dbReference type="Pfam" id="PF00521">
    <property type="entry name" value="DNA_topoisoIV"/>
    <property type="match status" value="1"/>
</dbReference>
<evidence type="ECO:0000256" key="4">
    <source>
        <dbReference type="ARBA" id="ARBA00022840"/>
    </source>
</evidence>
<comment type="caution">
    <text evidence="13">The sequence shown here is derived from an EMBL/GenBank/DDBJ whole genome shotgun (WGS) entry which is preliminary data.</text>
</comment>
<dbReference type="NCBIfam" id="NF004043">
    <property type="entry name" value="PRK05560.1"/>
    <property type="match status" value="1"/>
</dbReference>
<keyword evidence="4 8" id="KW-0067">ATP-binding</keyword>
<name>A0ABV5KF73_9ACTN</name>
<comment type="catalytic activity">
    <reaction evidence="1 8 9">
        <text>ATP-dependent breakage, passage and rejoining of double-stranded DNA.</text>
        <dbReference type="EC" id="5.6.2.2"/>
    </reaction>
</comment>
<dbReference type="SMART" id="SM00434">
    <property type="entry name" value="TOP4c"/>
    <property type="match status" value="1"/>
</dbReference>
<dbReference type="PANTHER" id="PTHR43493">
    <property type="entry name" value="DNA GYRASE/TOPOISOMERASE SUBUNIT A"/>
    <property type="match status" value="1"/>
</dbReference>
<evidence type="ECO:0000256" key="6">
    <source>
        <dbReference type="ARBA" id="ARBA00023125"/>
    </source>
</evidence>
<sequence length="889" mass="97603">MTETPTTPPGGRIEPVELQTSMQRAYIDYAMAVIVGRALPDVRDGLKPVHRRVLYAMYDGGYRPDRGYSKCSRVVGDVMGQYHPHGDTAIYDTLVRLAQPWVMRAPLVHGQGNFGSPGNDSAAAMRYTECRMAPLALEMVRDINEDTVDFQPNYDGRSQEPVVLPARFPNLLVNGSAGIAVGMATSIPPHNLREVADGARWALEHPDASREELQDALIERIKGPDFPNGALIVGRQGIEQAYRTGRGSVTQRAVIEVDEDAKGRTCLVITELPYMVNPDNLAVKIADLADTGKVQGIADVRDDTSDRTGQRLVVVLKRDGVARVVLNNLLKHTELQTNFSANMLALVDGVPRTLSIDQFISNWVAHQIEVIQRRTRYRLREAEERAHILRGLVKALDALDEVIALIRRSPEVDDARQGLIALLDIDELQANAILDMQLRRLAALERQKIIDQLAEIEVLIADLEDILANEARQRQIISDELTEVVDKYGDERRTQIIAADGDLSMEDLIPDEELVVSITRGGYAKRTLRHQYRTQKRGGKGVRGATLRGDDVVEHFIATTNHHWLLFFTTAGRVYRTKAYNLPEASRDAKGGHVAGLLSFQPDESIAQVLAIRDYDQMPYLVLATRAGLVKKTRLGDYNSPRQAGVIAINFRQDDDELIGAELVGPDDEILLVSRRGQAVRFKADDGQLRPMGRATSGVTGMATGEDDSVLSMSVIRADQAAVEDAEESAEVKIQYVFTMTDGGYAKRSRINEYRLTNRGTKGVRAMGLTNADRGGLVGAFIVEDGDEVMSITATGQVVRSPINADFRPLGRSAQGVKFVTPKKGDTVNVVARSVEAKVAEEEGIAEEPEPGAEERVDGLEVSADVVADDTIADEMSATDAPDPGEDEA</sequence>
<dbReference type="EC" id="5.6.2.2" evidence="8"/>
<feature type="domain" description="Topo IIA-type catalytic" evidence="12">
    <location>
        <begin position="39"/>
        <end position="508"/>
    </location>
</feature>
<gene>
    <name evidence="8 13" type="primary">gyrA</name>
    <name evidence="13" type="ORF">ACFFRI_20275</name>
</gene>
<keyword evidence="6 8" id="KW-0238">DNA-binding</keyword>
<keyword evidence="3 8" id="KW-0547">Nucleotide-binding</keyword>
<evidence type="ECO:0000256" key="5">
    <source>
        <dbReference type="ARBA" id="ARBA00023029"/>
    </source>
</evidence>
<feature type="short sequence motif" description="GyrA-box" evidence="8">
    <location>
        <begin position="535"/>
        <end position="541"/>
    </location>
</feature>
<dbReference type="InterPro" id="IPR006691">
    <property type="entry name" value="GyrA/parC_rep"/>
</dbReference>
<evidence type="ECO:0000256" key="7">
    <source>
        <dbReference type="ARBA" id="ARBA00023235"/>
    </source>
</evidence>
<evidence type="ECO:0000256" key="10">
    <source>
        <dbReference type="SAM" id="Coils"/>
    </source>
</evidence>
<dbReference type="InterPro" id="IPR050220">
    <property type="entry name" value="Type_II_DNA_Topoisomerases"/>
</dbReference>
<keyword evidence="10" id="KW-0175">Coiled coil</keyword>
<feature type="active site" description="O-(5'-phospho-DNA)-tyrosine intermediate" evidence="8 9">
    <location>
        <position position="127"/>
    </location>
</feature>
<organism evidence="13 14">
    <name type="scientific">Nocardioides plantarum</name>
    <dbReference type="NCBI Taxonomy" id="29299"/>
    <lineage>
        <taxon>Bacteria</taxon>
        <taxon>Bacillati</taxon>
        <taxon>Actinomycetota</taxon>
        <taxon>Actinomycetes</taxon>
        <taxon>Propionibacteriales</taxon>
        <taxon>Nocardioidaceae</taxon>
        <taxon>Nocardioides</taxon>
    </lineage>
</organism>
<dbReference type="Gene3D" id="3.30.1360.40">
    <property type="match status" value="1"/>
</dbReference>
<comment type="miscellaneous">
    <text evidence="8">Few gyrases are as efficient as E.coli at forming negative supercoils. Not all organisms have 2 type II topoisomerases; in organisms with a single type II topoisomerase this enzyme also has to decatenate newly replicated chromosomes.</text>
</comment>
<dbReference type="InterPro" id="IPR013758">
    <property type="entry name" value="Topo_IIA_A/C_ab"/>
</dbReference>
<dbReference type="Pfam" id="PF03989">
    <property type="entry name" value="DNA_gyraseA_C"/>
    <property type="match status" value="6"/>
</dbReference>
<dbReference type="SUPFAM" id="SSF56719">
    <property type="entry name" value="Type II DNA topoisomerase"/>
    <property type="match status" value="1"/>
</dbReference>
<dbReference type="RefSeq" id="WP_140009278.1">
    <property type="nucleotide sequence ID" value="NZ_JBHMDG010000034.1"/>
</dbReference>
<accession>A0ABV5KF73</accession>
<dbReference type="InterPro" id="IPR013757">
    <property type="entry name" value="Topo_IIA_A_a_sf"/>
</dbReference>
<dbReference type="InterPro" id="IPR035516">
    <property type="entry name" value="Gyrase/topoIV_suA_C"/>
</dbReference>
<keyword evidence="14" id="KW-1185">Reference proteome</keyword>
<comment type="subunit">
    <text evidence="8">Heterotetramer, composed of two GyrA and two GyrB chains. In the heterotetramer, GyrA contains the active site tyrosine that forms a transient covalent intermediate with DNA, while GyrB binds cofactors and catalyzes ATP hydrolysis.</text>
</comment>
<evidence type="ECO:0000259" key="12">
    <source>
        <dbReference type="PROSITE" id="PS52040"/>
    </source>
</evidence>
<dbReference type="SUPFAM" id="SSF101904">
    <property type="entry name" value="GyrA/ParC C-terminal domain-like"/>
    <property type="match status" value="1"/>
</dbReference>
<keyword evidence="5 8" id="KW-0799">Topoisomerase</keyword>
<dbReference type="PROSITE" id="PS52040">
    <property type="entry name" value="TOPO_IIA"/>
    <property type="match status" value="1"/>
</dbReference>
<dbReference type="InterPro" id="IPR013760">
    <property type="entry name" value="Topo_IIA-like_dom_sf"/>
</dbReference>
<keyword evidence="7 8" id="KW-0413">Isomerase</keyword>
<dbReference type="HAMAP" id="MF_01897">
    <property type="entry name" value="GyrA"/>
    <property type="match status" value="1"/>
</dbReference>
<dbReference type="Gene3D" id="1.10.268.10">
    <property type="entry name" value="Topoisomerase, domain 3"/>
    <property type="match status" value="1"/>
</dbReference>
<evidence type="ECO:0000256" key="2">
    <source>
        <dbReference type="ARBA" id="ARBA00008263"/>
    </source>
</evidence>
<comment type="subcellular location">
    <subcellularLocation>
        <location evidence="8">Cytoplasm</location>
    </subcellularLocation>
</comment>
<evidence type="ECO:0000256" key="3">
    <source>
        <dbReference type="ARBA" id="ARBA00022741"/>
    </source>
</evidence>
<dbReference type="Gene3D" id="3.90.199.10">
    <property type="entry name" value="Topoisomerase II, domain 5"/>
    <property type="match status" value="1"/>
</dbReference>
<evidence type="ECO:0000256" key="11">
    <source>
        <dbReference type="SAM" id="MobiDB-lite"/>
    </source>
</evidence>
<reference evidence="13 14" key="1">
    <citation type="submission" date="2024-09" db="EMBL/GenBank/DDBJ databases">
        <authorList>
            <person name="Sun Q."/>
            <person name="Mori K."/>
        </authorList>
    </citation>
    <scope>NUCLEOTIDE SEQUENCE [LARGE SCALE GENOMIC DNA]</scope>
    <source>
        <strain evidence="13 14">JCM 9626</strain>
    </source>
</reference>
<dbReference type="PANTHER" id="PTHR43493:SF5">
    <property type="entry name" value="DNA GYRASE SUBUNIT A, CHLOROPLASTIC_MITOCHONDRIAL"/>
    <property type="match status" value="1"/>
</dbReference>